<gene>
    <name evidence="2" type="ORF">KK1_032911</name>
</gene>
<keyword evidence="3" id="KW-1185">Reference proteome</keyword>
<dbReference type="Gramene" id="C.cajan_35891.t">
    <property type="protein sequence ID" value="C.cajan_35891.t.cds1"/>
    <property type="gene ID" value="C.cajan_35891"/>
</dbReference>
<sequence length="258" mass="29982">MKLLEGFNLPDNAISKEDYSIKLNKSLYGLKQSGCMWYNRLSEYLLQKGYKNDPIFPCIFIERSENRFFIIVVYVDDINIIGTPEELSKAIDCLKREIEMKNLGRTKFCLGLHVEYLKNGILVHQETYITKVLKRFYMDKSHPLCTPMVVRYLDVNKDPFRPQEKDEEILGPEVSYLSAIGALMYLANYTQPDIVFAVNFLARYSSSPTRRHWNEFKQILRYLKGTIDMGLLYSNVPKPELNDYADAGYLSDPHNGKS</sequence>
<evidence type="ECO:0000313" key="2">
    <source>
        <dbReference type="EMBL" id="KYP45552.1"/>
    </source>
</evidence>
<dbReference type="Proteomes" id="UP000075243">
    <property type="component" value="Unassembled WGS sequence"/>
</dbReference>
<proteinExistence type="predicted"/>
<feature type="domain" description="Reverse transcriptase Ty1/copia-type" evidence="1">
    <location>
        <begin position="16"/>
        <end position="149"/>
    </location>
</feature>
<accession>A0A151RSM3</accession>
<dbReference type="InterPro" id="IPR043502">
    <property type="entry name" value="DNA/RNA_pol_sf"/>
</dbReference>
<evidence type="ECO:0000259" key="1">
    <source>
        <dbReference type="Pfam" id="PF07727"/>
    </source>
</evidence>
<dbReference type="PANTHER" id="PTHR11439:SF467">
    <property type="entry name" value="INTEGRASE CATALYTIC DOMAIN-CONTAINING PROTEIN"/>
    <property type="match status" value="1"/>
</dbReference>
<dbReference type="SUPFAM" id="SSF56672">
    <property type="entry name" value="DNA/RNA polymerases"/>
    <property type="match status" value="1"/>
</dbReference>
<evidence type="ECO:0000313" key="3">
    <source>
        <dbReference type="Proteomes" id="UP000075243"/>
    </source>
</evidence>
<reference evidence="2" key="1">
    <citation type="journal article" date="2012" name="Nat. Biotechnol.">
        <title>Draft genome sequence of pigeonpea (Cajanus cajan), an orphan legume crop of resource-poor farmers.</title>
        <authorList>
            <person name="Varshney R.K."/>
            <person name="Chen W."/>
            <person name="Li Y."/>
            <person name="Bharti A.K."/>
            <person name="Saxena R.K."/>
            <person name="Schlueter J.A."/>
            <person name="Donoghue M.T."/>
            <person name="Azam S."/>
            <person name="Fan G."/>
            <person name="Whaley A.M."/>
            <person name="Farmer A.D."/>
            <person name="Sheridan J."/>
            <person name="Iwata A."/>
            <person name="Tuteja R."/>
            <person name="Penmetsa R.V."/>
            <person name="Wu W."/>
            <person name="Upadhyaya H.D."/>
            <person name="Yang S.P."/>
            <person name="Shah T."/>
            <person name="Saxena K.B."/>
            <person name="Michael T."/>
            <person name="McCombie W.R."/>
            <person name="Yang B."/>
            <person name="Zhang G."/>
            <person name="Yang H."/>
            <person name="Wang J."/>
            <person name="Spillane C."/>
            <person name="Cook D.R."/>
            <person name="May G.D."/>
            <person name="Xu X."/>
            <person name="Jackson S.A."/>
        </authorList>
    </citation>
    <scope>NUCLEOTIDE SEQUENCE [LARGE SCALE GENOMIC DNA]</scope>
</reference>
<dbReference type="AlphaFoldDB" id="A0A151RSM3"/>
<dbReference type="EMBL" id="KQ483587">
    <property type="protein sequence ID" value="KYP45552.1"/>
    <property type="molecule type" value="Genomic_DNA"/>
</dbReference>
<dbReference type="Pfam" id="PF07727">
    <property type="entry name" value="RVT_2"/>
    <property type="match status" value="1"/>
</dbReference>
<protein>
    <submittedName>
        <fullName evidence="2">Retrovirus-related Pol polyprotein from transposon TNT 1-94</fullName>
    </submittedName>
</protein>
<organism evidence="2 3">
    <name type="scientific">Cajanus cajan</name>
    <name type="common">Pigeon pea</name>
    <name type="synonym">Cajanus indicus</name>
    <dbReference type="NCBI Taxonomy" id="3821"/>
    <lineage>
        <taxon>Eukaryota</taxon>
        <taxon>Viridiplantae</taxon>
        <taxon>Streptophyta</taxon>
        <taxon>Embryophyta</taxon>
        <taxon>Tracheophyta</taxon>
        <taxon>Spermatophyta</taxon>
        <taxon>Magnoliopsida</taxon>
        <taxon>eudicotyledons</taxon>
        <taxon>Gunneridae</taxon>
        <taxon>Pentapetalae</taxon>
        <taxon>rosids</taxon>
        <taxon>fabids</taxon>
        <taxon>Fabales</taxon>
        <taxon>Fabaceae</taxon>
        <taxon>Papilionoideae</taxon>
        <taxon>50 kb inversion clade</taxon>
        <taxon>NPAAA clade</taxon>
        <taxon>indigoferoid/millettioid clade</taxon>
        <taxon>Phaseoleae</taxon>
        <taxon>Cajanus</taxon>
    </lineage>
</organism>
<dbReference type="InterPro" id="IPR013103">
    <property type="entry name" value="RVT_2"/>
</dbReference>
<dbReference type="PANTHER" id="PTHR11439">
    <property type="entry name" value="GAG-POL-RELATED RETROTRANSPOSON"/>
    <property type="match status" value="1"/>
</dbReference>
<name>A0A151RSM3_CAJCA</name>